<reference evidence="3" key="1">
    <citation type="journal article" date="2014" name="Int. J. Syst. Evol. Microbiol.">
        <title>Complete genome of a new Firmicutes species belonging to the dominant human colonic microbiota ('Ruminococcus bicirculans') reveals two chromosomes and a selective capacity to utilize plant glucans.</title>
        <authorList>
            <consortium name="NISC Comparative Sequencing Program"/>
            <person name="Wegmann U."/>
            <person name="Louis P."/>
            <person name="Goesmann A."/>
            <person name="Henrissat B."/>
            <person name="Duncan S.H."/>
            <person name="Flint H.J."/>
        </authorList>
    </citation>
    <scope>NUCLEOTIDE SEQUENCE</scope>
    <source>
        <strain evidence="3">NBRC 107169</strain>
    </source>
</reference>
<evidence type="ECO:0000256" key="2">
    <source>
        <dbReference type="SAM" id="Phobius"/>
    </source>
</evidence>
<evidence type="ECO:0000313" key="3">
    <source>
        <dbReference type="EMBL" id="GLQ18823.1"/>
    </source>
</evidence>
<keyword evidence="4" id="KW-1185">Reference proteome</keyword>
<keyword evidence="2" id="KW-1133">Transmembrane helix</keyword>
<dbReference type="PANTHER" id="PTHR38766">
    <property type="entry name" value="FLAGELLAR PROTEIN FLIO"/>
    <property type="match status" value="1"/>
</dbReference>
<dbReference type="RefSeq" id="WP_284365913.1">
    <property type="nucleotide sequence ID" value="NZ_BSNI01000002.1"/>
</dbReference>
<feature type="compositionally biased region" description="Polar residues" evidence="1">
    <location>
        <begin position="140"/>
        <end position="151"/>
    </location>
</feature>
<name>A0ABQ5UUG9_9HYPH</name>
<dbReference type="Proteomes" id="UP001161405">
    <property type="component" value="Unassembled WGS sequence"/>
</dbReference>
<evidence type="ECO:0000256" key="1">
    <source>
        <dbReference type="SAM" id="MobiDB-lite"/>
    </source>
</evidence>
<reference evidence="3" key="2">
    <citation type="submission" date="2023-01" db="EMBL/GenBank/DDBJ databases">
        <title>Draft genome sequence of Maritalea porphyrae strain NBRC 107169.</title>
        <authorList>
            <person name="Sun Q."/>
            <person name="Mori K."/>
        </authorList>
    </citation>
    <scope>NUCLEOTIDE SEQUENCE</scope>
    <source>
        <strain evidence="3">NBRC 107169</strain>
    </source>
</reference>
<gene>
    <name evidence="3" type="ORF">GCM10007879_30720</name>
</gene>
<proteinExistence type="predicted"/>
<evidence type="ECO:0000313" key="4">
    <source>
        <dbReference type="Proteomes" id="UP001161405"/>
    </source>
</evidence>
<sequence>MGFINDLFGNVDNNLWVIAGSLVTVVVAIVLVVWLLKFAFNASRNGLGNRVKRLGVISTAAVDNKRQLVIIRRDNKEHLIMIGGPTDVVIETGIDPDESVVQKTPAKRAKTVTTQTEQAKAEPKVEPISTEPKSPAPKQPISTKPSTNGTVPFNRAAPRIVPAPSSETKEPAPESNVTAIEKLRELGKSSPETTASTLRYPGILRPVTRHKGVDRSELDQNNDDDLNDSDKLAAQEAPEIEVVQGADGDKDDDATNDKKSGRKPANSK</sequence>
<feature type="transmembrane region" description="Helical" evidence="2">
    <location>
        <begin position="15"/>
        <end position="36"/>
    </location>
</feature>
<protein>
    <recommendedName>
        <fullName evidence="5">Flagellar biosynthesis protein, FliO</fullName>
    </recommendedName>
</protein>
<feature type="region of interest" description="Disordered" evidence="1">
    <location>
        <begin position="101"/>
        <end position="268"/>
    </location>
</feature>
<comment type="caution">
    <text evidence="3">The sequence shown here is derived from an EMBL/GenBank/DDBJ whole genome shotgun (WGS) entry which is preliminary data.</text>
</comment>
<accession>A0ABQ5UUG9</accession>
<keyword evidence="2" id="KW-0812">Transmembrane</keyword>
<dbReference type="PANTHER" id="PTHR38766:SF1">
    <property type="entry name" value="FLAGELLAR PROTEIN FLIO"/>
    <property type="match status" value="1"/>
</dbReference>
<dbReference type="EMBL" id="BSNI01000002">
    <property type="protein sequence ID" value="GLQ18823.1"/>
    <property type="molecule type" value="Genomic_DNA"/>
</dbReference>
<evidence type="ECO:0008006" key="5">
    <source>
        <dbReference type="Google" id="ProtNLM"/>
    </source>
</evidence>
<organism evidence="3 4">
    <name type="scientific">Maritalea porphyrae</name>
    <dbReference type="NCBI Taxonomy" id="880732"/>
    <lineage>
        <taxon>Bacteria</taxon>
        <taxon>Pseudomonadati</taxon>
        <taxon>Pseudomonadota</taxon>
        <taxon>Alphaproteobacteria</taxon>
        <taxon>Hyphomicrobiales</taxon>
        <taxon>Devosiaceae</taxon>
        <taxon>Maritalea</taxon>
    </lineage>
</organism>
<keyword evidence="2" id="KW-0472">Membrane</keyword>
<dbReference type="InterPro" id="IPR052205">
    <property type="entry name" value="FliO/MopB"/>
</dbReference>